<reference evidence="2 3" key="1">
    <citation type="submission" date="2018-05" db="EMBL/GenBank/DDBJ databases">
        <title>Genomic Encyclopedia of Archaeal and Bacterial Type Strains, Phase II (KMG-II): from individual species to whole genera.</title>
        <authorList>
            <person name="Goeker M."/>
        </authorList>
    </citation>
    <scope>NUCLEOTIDE SEQUENCE [LARGE SCALE GENOMIC DNA]</scope>
    <source>
        <strain evidence="2 3">DSM 22214</strain>
    </source>
</reference>
<proteinExistence type="predicted"/>
<feature type="domain" description="Lipocalin-like" evidence="1">
    <location>
        <begin position="41"/>
        <end position="136"/>
    </location>
</feature>
<dbReference type="InterPro" id="IPR024311">
    <property type="entry name" value="Lipocalin-like"/>
</dbReference>
<dbReference type="EMBL" id="QGGO01000008">
    <property type="protein sequence ID" value="PWK27100.1"/>
    <property type="molecule type" value="Genomic_DNA"/>
</dbReference>
<dbReference type="AlphaFoldDB" id="A0A316E9C6"/>
<protein>
    <recommendedName>
        <fullName evidence="1">Lipocalin-like domain-containing protein</fullName>
    </recommendedName>
</protein>
<sequence length="152" mass="17509">MYLMSQNLTRATLSIYFHKIMKKILIISLLCVCANTYSQNIVGTWKRVSSVLEYTNGKTDDLQKLMESTFPCITEIKYVFEQSGKHFMVIPKDCKSIPNTEANWKVLGNQLIMNQKSGKEILNINYDLDFSGNTMTMTPIIPKQQSLLKRKE</sequence>
<comment type="caution">
    <text evidence="2">The sequence shown here is derived from an EMBL/GenBank/DDBJ whole genome shotgun (WGS) entry which is preliminary data.</text>
</comment>
<evidence type="ECO:0000313" key="2">
    <source>
        <dbReference type="EMBL" id="PWK27100.1"/>
    </source>
</evidence>
<accession>A0A316E9C6</accession>
<evidence type="ECO:0000259" key="1">
    <source>
        <dbReference type="Pfam" id="PF13648"/>
    </source>
</evidence>
<keyword evidence="3" id="KW-1185">Reference proteome</keyword>
<gene>
    <name evidence="2" type="ORF">LV89_01914</name>
</gene>
<name>A0A316E9C6_9BACT</name>
<dbReference type="Pfam" id="PF13648">
    <property type="entry name" value="Lipocalin_4"/>
    <property type="match status" value="1"/>
</dbReference>
<dbReference type="Proteomes" id="UP000245489">
    <property type="component" value="Unassembled WGS sequence"/>
</dbReference>
<organism evidence="2 3">
    <name type="scientific">Arcicella aurantiaca</name>
    <dbReference type="NCBI Taxonomy" id="591202"/>
    <lineage>
        <taxon>Bacteria</taxon>
        <taxon>Pseudomonadati</taxon>
        <taxon>Bacteroidota</taxon>
        <taxon>Cytophagia</taxon>
        <taxon>Cytophagales</taxon>
        <taxon>Flectobacillaceae</taxon>
        <taxon>Arcicella</taxon>
    </lineage>
</organism>
<evidence type="ECO:0000313" key="3">
    <source>
        <dbReference type="Proteomes" id="UP000245489"/>
    </source>
</evidence>